<comment type="caution">
    <text evidence="2">The sequence shown here is derived from an EMBL/GenBank/DDBJ whole genome shotgun (WGS) entry which is preliminary data.</text>
</comment>
<name>A0ABW5XEK4_9MICO</name>
<feature type="chain" id="PRO_5047384416" description="Lipoprotein" evidence="1">
    <location>
        <begin position="25"/>
        <end position="188"/>
    </location>
</feature>
<dbReference type="PROSITE" id="PS51257">
    <property type="entry name" value="PROKAR_LIPOPROTEIN"/>
    <property type="match status" value="1"/>
</dbReference>
<keyword evidence="3" id="KW-1185">Reference proteome</keyword>
<evidence type="ECO:0000313" key="3">
    <source>
        <dbReference type="Proteomes" id="UP001597391"/>
    </source>
</evidence>
<reference evidence="3" key="1">
    <citation type="journal article" date="2019" name="Int. J. Syst. Evol. Microbiol.">
        <title>The Global Catalogue of Microorganisms (GCM) 10K type strain sequencing project: providing services to taxonomists for standard genome sequencing and annotation.</title>
        <authorList>
            <consortium name="The Broad Institute Genomics Platform"/>
            <consortium name="The Broad Institute Genome Sequencing Center for Infectious Disease"/>
            <person name="Wu L."/>
            <person name="Ma J."/>
        </authorList>
    </citation>
    <scope>NUCLEOTIDE SEQUENCE [LARGE SCALE GENOMIC DNA]</scope>
    <source>
        <strain evidence="3">KCTC 33576</strain>
    </source>
</reference>
<organism evidence="2 3">
    <name type="scientific">Populibacterium corticicola</name>
    <dbReference type="NCBI Taxonomy" id="1812826"/>
    <lineage>
        <taxon>Bacteria</taxon>
        <taxon>Bacillati</taxon>
        <taxon>Actinomycetota</taxon>
        <taxon>Actinomycetes</taxon>
        <taxon>Micrococcales</taxon>
        <taxon>Jonesiaceae</taxon>
        <taxon>Populibacterium</taxon>
    </lineage>
</organism>
<gene>
    <name evidence="2" type="ORF">ACFSYH_06180</name>
</gene>
<keyword evidence="1" id="KW-0732">Signal</keyword>
<dbReference type="RefSeq" id="WP_377465848.1">
    <property type="nucleotide sequence ID" value="NZ_JBHUOP010000002.1"/>
</dbReference>
<feature type="signal peptide" evidence="1">
    <location>
        <begin position="1"/>
        <end position="24"/>
    </location>
</feature>
<evidence type="ECO:0008006" key="4">
    <source>
        <dbReference type="Google" id="ProtNLM"/>
    </source>
</evidence>
<accession>A0ABW5XEK4</accession>
<proteinExistence type="predicted"/>
<dbReference type="EMBL" id="JBHUOP010000002">
    <property type="protein sequence ID" value="MFD2840154.1"/>
    <property type="molecule type" value="Genomic_DNA"/>
</dbReference>
<evidence type="ECO:0000313" key="2">
    <source>
        <dbReference type="EMBL" id="MFD2840154.1"/>
    </source>
</evidence>
<sequence>MKRTAAIAALALALPLLGACSAQEEPGAISTTEAGPNQTQNREYKLADGTTIEYNRLAPLPAQMEADLQARLDSVLFEPDVEAYLAAAATEAGAGPDTDNFLAFKAEANKIGQDTGKYVGAIIRAVQTCGDESAVTWAFAAQDRNAPQFPECGSTDAKAEAAELAEHYIPTAIGGTEAWIVLGQQSNQ</sequence>
<evidence type="ECO:0000256" key="1">
    <source>
        <dbReference type="SAM" id="SignalP"/>
    </source>
</evidence>
<protein>
    <recommendedName>
        <fullName evidence="4">Lipoprotein</fullName>
    </recommendedName>
</protein>
<dbReference type="Proteomes" id="UP001597391">
    <property type="component" value="Unassembled WGS sequence"/>
</dbReference>